<comment type="pathway">
    <text evidence="1 9">Amino-acid biosynthesis; L-arginine biosynthesis; N(2)-acetyl-L-ornithine from L-glutamate: step 2/4.</text>
</comment>
<organism evidence="11 12">
    <name type="scientific">Novibacillus thermophilus</name>
    <dbReference type="NCBI Taxonomy" id="1471761"/>
    <lineage>
        <taxon>Bacteria</taxon>
        <taxon>Bacillati</taxon>
        <taxon>Bacillota</taxon>
        <taxon>Bacilli</taxon>
        <taxon>Bacillales</taxon>
        <taxon>Thermoactinomycetaceae</taxon>
        <taxon>Novibacillus</taxon>
    </lineage>
</organism>
<dbReference type="PRINTS" id="PR00474">
    <property type="entry name" value="GLU5KINASE"/>
</dbReference>
<protein>
    <recommendedName>
        <fullName evidence="9">Acetylglutamate kinase</fullName>
        <ecNumber evidence="9">2.7.2.8</ecNumber>
    </recommendedName>
    <alternativeName>
        <fullName evidence="9">N-acetyl-L-glutamate 5-phosphotransferase</fullName>
    </alternativeName>
    <alternativeName>
        <fullName evidence="9">NAG kinase</fullName>
        <shortName evidence="9">NAGK</shortName>
    </alternativeName>
</protein>
<accession>A0A1U9KAI1</accession>
<dbReference type="PANTHER" id="PTHR23342">
    <property type="entry name" value="N-ACETYLGLUTAMATE SYNTHASE"/>
    <property type="match status" value="1"/>
</dbReference>
<dbReference type="GO" id="GO:0005737">
    <property type="term" value="C:cytoplasm"/>
    <property type="evidence" value="ECO:0007669"/>
    <property type="project" value="UniProtKB-SubCell"/>
</dbReference>
<dbReference type="EC" id="2.7.2.8" evidence="9"/>
<keyword evidence="7 9" id="KW-0067">ATP-binding</keyword>
<keyword evidence="9" id="KW-0963">Cytoplasm</keyword>
<dbReference type="InterPro" id="IPR036393">
    <property type="entry name" value="AceGlu_kinase-like_sf"/>
</dbReference>
<evidence type="ECO:0000313" key="11">
    <source>
        <dbReference type="EMBL" id="AQS57079.1"/>
    </source>
</evidence>
<reference evidence="11 12" key="1">
    <citation type="journal article" date="2015" name="Int. J. Syst. Evol. Microbiol.">
        <title>Novibacillus thermophilus gen. nov., sp. nov., a Gram-staining-negative and moderately thermophilic member of the family Thermoactinomycetaceae.</title>
        <authorList>
            <person name="Yang G."/>
            <person name="Chen J."/>
            <person name="Zhou S."/>
        </authorList>
    </citation>
    <scope>NUCLEOTIDE SEQUENCE [LARGE SCALE GENOMIC DNA]</scope>
    <source>
        <strain evidence="11 12">SG-1</strain>
    </source>
</reference>
<comment type="catalytic activity">
    <reaction evidence="8 9">
        <text>N-acetyl-L-glutamate + ATP = N-acetyl-L-glutamyl 5-phosphate + ADP</text>
        <dbReference type="Rhea" id="RHEA:14629"/>
        <dbReference type="ChEBI" id="CHEBI:30616"/>
        <dbReference type="ChEBI" id="CHEBI:44337"/>
        <dbReference type="ChEBI" id="CHEBI:57936"/>
        <dbReference type="ChEBI" id="CHEBI:456216"/>
        <dbReference type="EC" id="2.7.2.8"/>
    </reaction>
</comment>
<proteinExistence type="inferred from homology"/>
<feature type="site" description="Transition state stabilizer" evidence="9">
    <location>
        <position position="10"/>
    </location>
</feature>
<dbReference type="GO" id="GO:0003991">
    <property type="term" value="F:acetylglutamate kinase activity"/>
    <property type="evidence" value="ECO:0007669"/>
    <property type="project" value="UniProtKB-UniRule"/>
</dbReference>
<sequence length="282" mass="29382">MAEKQTIVVKLGGSLLNTLPASFFQECASLQKAGVHVVIVHGGGLRINDFAKQLSLEAKFVNGLRVTDEAVLELVEMVLGGSINKQLVSRLEQAGCSAVGISGVDRNLIRVRQQDPRLGFVGEVEQVNVSVLHELRSLGWIPVVASLGVDGDGQHYNINADTAAGAVAKALKADCLVLATDVPGILAGDGLNPIDRITPGDVARLIDEGVIRDGMIPKVKAAAECVANGVQTVCIADGRAAGFLAGTLSQHDDSFPGTKVVAEGCEMDGLNGDVHALAHRAD</sequence>
<name>A0A1U9KAI1_9BACL</name>
<dbReference type="Gene3D" id="3.40.1160.10">
    <property type="entry name" value="Acetylglutamate kinase-like"/>
    <property type="match status" value="1"/>
</dbReference>
<dbReference type="FunFam" id="3.40.1160.10:FF:000004">
    <property type="entry name" value="Acetylglutamate kinase"/>
    <property type="match status" value="1"/>
</dbReference>
<comment type="similarity">
    <text evidence="9">Belongs to the acetylglutamate kinase family. ArgB subfamily.</text>
</comment>
<feature type="binding site" evidence="9">
    <location>
        <begin position="43"/>
        <end position="44"/>
    </location>
    <ligand>
        <name>substrate</name>
    </ligand>
</feature>
<dbReference type="InterPro" id="IPR037528">
    <property type="entry name" value="ArgB"/>
</dbReference>
<keyword evidence="3 9" id="KW-0028">Amino-acid biosynthesis</keyword>
<evidence type="ECO:0000256" key="3">
    <source>
        <dbReference type="ARBA" id="ARBA00022605"/>
    </source>
</evidence>
<comment type="subcellular location">
    <subcellularLocation>
        <location evidence="9">Cytoplasm</location>
    </subcellularLocation>
</comment>
<gene>
    <name evidence="9" type="primary">argB</name>
    <name evidence="11" type="ORF">B0W44_16305</name>
</gene>
<evidence type="ECO:0000256" key="7">
    <source>
        <dbReference type="ARBA" id="ARBA00022840"/>
    </source>
</evidence>
<feature type="binding site" evidence="9">
    <location>
        <position position="157"/>
    </location>
    <ligand>
        <name>substrate</name>
    </ligand>
</feature>
<feature type="binding site" evidence="9">
    <location>
        <position position="65"/>
    </location>
    <ligand>
        <name>substrate</name>
    </ligand>
</feature>
<keyword evidence="4 9" id="KW-0808">Transferase</keyword>
<dbReference type="InterPro" id="IPR001048">
    <property type="entry name" value="Asp/Glu/Uridylate_kinase"/>
</dbReference>
<evidence type="ECO:0000256" key="1">
    <source>
        <dbReference type="ARBA" id="ARBA00004828"/>
    </source>
</evidence>
<dbReference type="Pfam" id="PF00696">
    <property type="entry name" value="AA_kinase"/>
    <property type="match status" value="1"/>
</dbReference>
<feature type="site" description="Transition state stabilizer" evidence="9">
    <location>
        <position position="218"/>
    </location>
</feature>
<comment type="function">
    <text evidence="9">Catalyzes the ATP-dependent phosphorylation of N-acetyl-L-glutamate.</text>
</comment>
<dbReference type="HAMAP" id="MF_00082">
    <property type="entry name" value="ArgB"/>
    <property type="match status" value="1"/>
</dbReference>
<dbReference type="InterPro" id="IPR001057">
    <property type="entry name" value="Glu/AcGlu_kinase"/>
</dbReference>
<keyword evidence="6 9" id="KW-0418">Kinase</keyword>
<keyword evidence="12" id="KW-1185">Reference proteome</keyword>
<feature type="domain" description="Aspartate/glutamate/uridylate kinase" evidence="10">
    <location>
        <begin position="6"/>
        <end position="237"/>
    </location>
</feature>
<evidence type="ECO:0000256" key="2">
    <source>
        <dbReference type="ARBA" id="ARBA00022571"/>
    </source>
</evidence>
<keyword evidence="2 9" id="KW-0055">Arginine biosynthesis</keyword>
<evidence type="ECO:0000256" key="8">
    <source>
        <dbReference type="ARBA" id="ARBA00048141"/>
    </source>
</evidence>
<dbReference type="CDD" id="cd04238">
    <property type="entry name" value="AAK_NAGK-like"/>
    <property type="match status" value="1"/>
</dbReference>
<evidence type="ECO:0000313" key="12">
    <source>
        <dbReference type="Proteomes" id="UP000188603"/>
    </source>
</evidence>
<dbReference type="GO" id="GO:0042450">
    <property type="term" value="P:L-arginine biosynthetic process via ornithine"/>
    <property type="evidence" value="ECO:0007669"/>
    <property type="project" value="UniProtKB-UniRule"/>
</dbReference>
<dbReference type="EMBL" id="CP019699">
    <property type="protein sequence ID" value="AQS57079.1"/>
    <property type="molecule type" value="Genomic_DNA"/>
</dbReference>
<dbReference type="PIRSF" id="PIRSF000728">
    <property type="entry name" value="NAGK"/>
    <property type="match status" value="1"/>
</dbReference>
<evidence type="ECO:0000256" key="6">
    <source>
        <dbReference type="ARBA" id="ARBA00022777"/>
    </source>
</evidence>
<evidence type="ECO:0000256" key="5">
    <source>
        <dbReference type="ARBA" id="ARBA00022741"/>
    </source>
</evidence>
<dbReference type="RefSeq" id="WP_169835637.1">
    <property type="nucleotide sequence ID" value="NZ_CP019699.1"/>
</dbReference>
<dbReference type="SUPFAM" id="SSF53633">
    <property type="entry name" value="Carbamate kinase-like"/>
    <property type="match status" value="1"/>
</dbReference>
<evidence type="ECO:0000259" key="10">
    <source>
        <dbReference type="Pfam" id="PF00696"/>
    </source>
</evidence>
<dbReference type="PANTHER" id="PTHR23342:SF0">
    <property type="entry name" value="N-ACETYLGLUTAMATE SYNTHASE, MITOCHONDRIAL"/>
    <property type="match status" value="1"/>
</dbReference>
<dbReference type="GO" id="GO:0005524">
    <property type="term" value="F:ATP binding"/>
    <property type="evidence" value="ECO:0007669"/>
    <property type="project" value="UniProtKB-UniRule"/>
</dbReference>
<evidence type="ECO:0000256" key="4">
    <source>
        <dbReference type="ARBA" id="ARBA00022679"/>
    </source>
</evidence>
<dbReference type="NCBIfam" id="TIGR00761">
    <property type="entry name" value="argB"/>
    <property type="match status" value="1"/>
</dbReference>
<dbReference type="AlphaFoldDB" id="A0A1U9KAI1"/>
<evidence type="ECO:0000256" key="9">
    <source>
        <dbReference type="HAMAP-Rule" id="MF_00082"/>
    </source>
</evidence>
<dbReference type="STRING" id="1471761.B0W44_16305"/>
<keyword evidence="5 9" id="KW-0547">Nucleotide-binding</keyword>
<dbReference type="Proteomes" id="UP000188603">
    <property type="component" value="Chromosome"/>
</dbReference>
<dbReference type="UniPathway" id="UPA00068">
    <property type="reaction ID" value="UER00107"/>
</dbReference>
<dbReference type="InterPro" id="IPR004662">
    <property type="entry name" value="AcgluKinase_fam"/>
</dbReference>
<dbReference type="KEGG" id="ntr:B0W44_16305"/>